<feature type="transmembrane region" description="Helical" evidence="7">
    <location>
        <begin position="409"/>
        <end position="426"/>
    </location>
</feature>
<evidence type="ECO:0000256" key="3">
    <source>
        <dbReference type="ARBA" id="ARBA00022692"/>
    </source>
</evidence>
<feature type="region of interest" description="Disordered" evidence="6">
    <location>
        <begin position="18"/>
        <end position="42"/>
    </location>
</feature>
<keyword evidence="9" id="KW-1185">Reference proteome</keyword>
<evidence type="ECO:0000256" key="7">
    <source>
        <dbReference type="SAM" id="Phobius"/>
    </source>
</evidence>
<comment type="similarity">
    <text evidence="2">Belongs to the ADIPOR family.</text>
</comment>
<name>A0AAD5QPT1_PARTN</name>
<accession>A0AAD5QPT1</accession>
<organism evidence="8 9">
    <name type="scientific">Parelaphostrongylus tenuis</name>
    <name type="common">Meningeal worm</name>
    <dbReference type="NCBI Taxonomy" id="148309"/>
    <lineage>
        <taxon>Eukaryota</taxon>
        <taxon>Metazoa</taxon>
        <taxon>Ecdysozoa</taxon>
        <taxon>Nematoda</taxon>
        <taxon>Chromadorea</taxon>
        <taxon>Rhabditida</taxon>
        <taxon>Rhabditina</taxon>
        <taxon>Rhabditomorpha</taxon>
        <taxon>Strongyloidea</taxon>
        <taxon>Metastrongylidae</taxon>
        <taxon>Parelaphostrongylus</taxon>
    </lineage>
</organism>
<dbReference type="Proteomes" id="UP001196413">
    <property type="component" value="Unassembled WGS sequence"/>
</dbReference>
<feature type="transmembrane region" description="Helical" evidence="7">
    <location>
        <begin position="387"/>
        <end position="403"/>
    </location>
</feature>
<protein>
    <recommendedName>
        <fullName evidence="10">Monocyte to macrophage differentiation factor</fullName>
    </recommendedName>
</protein>
<comment type="subcellular location">
    <subcellularLocation>
        <location evidence="1">Membrane</location>
        <topology evidence="1">Multi-pass membrane protein</topology>
    </subcellularLocation>
</comment>
<dbReference type="EMBL" id="JAHQIW010003075">
    <property type="protein sequence ID" value="KAJ1357234.1"/>
    <property type="molecule type" value="Genomic_DNA"/>
</dbReference>
<dbReference type="InterPro" id="IPR004254">
    <property type="entry name" value="AdipoR/HlyIII-related"/>
</dbReference>
<feature type="compositionally biased region" description="Polar residues" evidence="6">
    <location>
        <begin position="83"/>
        <end position="97"/>
    </location>
</feature>
<dbReference type="Pfam" id="PF03006">
    <property type="entry name" value="HlyIII"/>
    <property type="match status" value="1"/>
</dbReference>
<proteinExistence type="inferred from homology"/>
<dbReference type="PANTHER" id="PTHR20855:SF3">
    <property type="entry name" value="LD03007P"/>
    <property type="match status" value="1"/>
</dbReference>
<feature type="transmembrane region" description="Helical" evidence="7">
    <location>
        <begin position="438"/>
        <end position="458"/>
    </location>
</feature>
<evidence type="ECO:0000313" key="8">
    <source>
        <dbReference type="EMBL" id="KAJ1357234.1"/>
    </source>
</evidence>
<feature type="transmembrane region" description="Helical" evidence="7">
    <location>
        <begin position="290"/>
        <end position="313"/>
    </location>
</feature>
<evidence type="ECO:0000256" key="1">
    <source>
        <dbReference type="ARBA" id="ARBA00004141"/>
    </source>
</evidence>
<gene>
    <name evidence="8" type="ORF">KIN20_015334</name>
</gene>
<evidence type="ECO:0000256" key="4">
    <source>
        <dbReference type="ARBA" id="ARBA00022989"/>
    </source>
</evidence>
<feature type="compositionally biased region" description="Low complexity" evidence="6">
    <location>
        <begin position="21"/>
        <end position="30"/>
    </location>
</feature>
<feature type="transmembrane region" description="Helical" evidence="7">
    <location>
        <begin position="358"/>
        <end position="375"/>
    </location>
</feature>
<keyword evidence="4 7" id="KW-1133">Transmembrane helix</keyword>
<feature type="region of interest" description="Disordered" evidence="6">
    <location>
        <begin position="83"/>
        <end position="122"/>
    </location>
</feature>
<evidence type="ECO:0000256" key="5">
    <source>
        <dbReference type="ARBA" id="ARBA00023136"/>
    </source>
</evidence>
<keyword evidence="5 7" id="KW-0472">Membrane</keyword>
<feature type="region of interest" description="Disordered" evidence="6">
    <location>
        <begin position="143"/>
        <end position="198"/>
    </location>
</feature>
<evidence type="ECO:0000256" key="6">
    <source>
        <dbReference type="SAM" id="MobiDB-lite"/>
    </source>
</evidence>
<comment type="caution">
    <text evidence="8">The sequence shown here is derived from an EMBL/GenBank/DDBJ whole genome shotgun (WGS) entry which is preliminary data.</text>
</comment>
<evidence type="ECO:0000256" key="2">
    <source>
        <dbReference type="ARBA" id="ARBA00007018"/>
    </source>
</evidence>
<reference evidence="8" key="1">
    <citation type="submission" date="2021-06" db="EMBL/GenBank/DDBJ databases">
        <title>Parelaphostrongylus tenuis whole genome reference sequence.</title>
        <authorList>
            <person name="Garwood T.J."/>
            <person name="Larsen P.A."/>
            <person name="Fountain-Jones N.M."/>
            <person name="Garbe J.R."/>
            <person name="Macchietto M.G."/>
            <person name="Kania S.A."/>
            <person name="Gerhold R.W."/>
            <person name="Richards J.E."/>
            <person name="Wolf T.M."/>
        </authorList>
    </citation>
    <scope>NUCLEOTIDE SEQUENCE</scope>
    <source>
        <strain evidence="8">MNPRO001-30</strain>
        <tissue evidence="8">Meninges</tissue>
    </source>
</reference>
<dbReference type="AlphaFoldDB" id="A0AAD5QPT1"/>
<dbReference type="PANTHER" id="PTHR20855">
    <property type="entry name" value="ADIPOR/PROGESTIN RECEPTOR-RELATED"/>
    <property type="match status" value="1"/>
</dbReference>
<evidence type="ECO:0008006" key="10">
    <source>
        <dbReference type="Google" id="ProtNLM"/>
    </source>
</evidence>
<sequence length="476" mass="52843">MSELGAVQHLSGAVVLQEDVSSSTMSSDQSAGQVPDSFKSQTKTTISIARDGSAQLISSKTVNLSKLIGEPFNNAIKEQTCSKRASSAQVPTNSVDVSTPRIPRVSESPWRPSSRASSYRGGGYLHQSGLGLIRSDICRGIQRRSHTENESSLVGPDGRSPNAFHRISRRARDDSESELVTKEGSDSSHQDDEQTYNQCGDNHWIFSPSRGRVFRPNEAAATNRDPMSECGIKSPSLYKNKRPTKGETYEPTTYEHWANSISHAVGIVPSVIVFRHMVAISDHGLQCYVVVIYGLFTTLLFSSSTCYHICELFCRPKRTHTRIRYYLHICDRAAIYLFIAASYTPWLGLRNCGYLGSNLKWMIWVFALLGILYQYNFHEKYKTLETIIYILIAACPSIAIFAMTDRTGLEWMAAGGVVYFVGVVFFKMDGVIPFAHAIWHIFVLVGASCHTYAVYSSLLGPDPKSSVLDGVSRDEL</sequence>
<feature type="compositionally biased region" description="Basic and acidic residues" evidence="6">
    <location>
        <begin position="170"/>
        <end position="192"/>
    </location>
</feature>
<dbReference type="GO" id="GO:0016020">
    <property type="term" value="C:membrane"/>
    <property type="evidence" value="ECO:0007669"/>
    <property type="project" value="UniProtKB-SubCell"/>
</dbReference>
<evidence type="ECO:0000313" key="9">
    <source>
        <dbReference type="Proteomes" id="UP001196413"/>
    </source>
</evidence>
<keyword evidence="3 7" id="KW-0812">Transmembrane</keyword>
<feature type="transmembrane region" description="Helical" evidence="7">
    <location>
        <begin position="325"/>
        <end position="346"/>
    </location>
</feature>